<dbReference type="InterPro" id="IPR044992">
    <property type="entry name" value="ChyE-like"/>
</dbReference>
<evidence type="ECO:0000259" key="1">
    <source>
        <dbReference type="Pfam" id="PF00117"/>
    </source>
</evidence>
<keyword evidence="3" id="KW-1185">Reference proteome</keyword>
<accession>A0AAV8UEC1</accession>
<dbReference type="SUPFAM" id="SSF52317">
    <property type="entry name" value="Class I glutamine amidotransferase-like"/>
    <property type="match status" value="1"/>
</dbReference>
<organism evidence="2 3">
    <name type="scientific">Rhodosorus marinus</name>
    <dbReference type="NCBI Taxonomy" id="101924"/>
    <lineage>
        <taxon>Eukaryota</taxon>
        <taxon>Rhodophyta</taxon>
        <taxon>Stylonematophyceae</taxon>
        <taxon>Stylonematales</taxon>
        <taxon>Stylonemataceae</taxon>
        <taxon>Rhodosorus</taxon>
    </lineage>
</organism>
<reference evidence="2 3" key="1">
    <citation type="journal article" date="2023" name="Nat. Commun.">
        <title>Origin of minicircular mitochondrial genomes in red algae.</title>
        <authorList>
            <person name="Lee Y."/>
            <person name="Cho C.H."/>
            <person name="Lee Y.M."/>
            <person name="Park S.I."/>
            <person name="Yang J.H."/>
            <person name="West J.A."/>
            <person name="Bhattacharya D."/>
            <person name="Yoon H.S."/>
        </authorList>
    </citation>
    <scope>NUCLEOTIDE SEQUENCE [LARGE SCALE GENOMIC DNA]</scope>
    <source>
        <strain evidence="2 3">CCMP1338</strain>
        <tissue evidence="2">Whole cell</tissue>
    </source>
</reference>
<dbReference type="PANTHER" id="PTHR42695:SF5">
    <property type="entry name" value="GLUTAMINE AMIDOTRANSFERASE YLR126C-RELATED"/>
    <property type="match status" value="1"/>
</dbReference>
<sequence length="262" mass="28944">MSSLGESRFLVVDTADNEKWAGAADDLFSKVLCKIEQLDNEKYEVVRPYAGERLPETVEEVQQYKGVIITGSGRSANDDFEWIEKISEMIRAIVSQEKTRLVAICFGQQLVARALGGRVSKQDMFTLQPERIVPSGELWLVNLGGASKLLLEAHGDQVSIPPPRADVLATSSTAAIESMAIRSGTGDGRVVVWTLQAHPEMPAPLFVDKVLPFVSKRMENDGYGAREKLLSFKPSDAEFIMSEMKKFLVSGWSTTTREQSVC</sequence>
<comment type="caution">
    <text evidence="2">The sequence shown here is derived from an EMBL/GenBank/DDBJ whole genome shotgun (WGS) entry which is preliminary data.</text>
</comment>
<dbReference type="Pfam" id="PF00117">
    <property type="entry name" value="GATase"/>
    <property type="match status" value="1"/>
</dbReference>
<dbReference type="InterPro" id="IPR017926">
    <property type="entry name" value="GATASE"/>
</dbReference>
<evidence type="ECO:0000313" key="2">
    <source>
        <dbReference type="EMBL" id="KAJ8900813.1"/>
    </source>
</evidence>
<dbReference type="AlphaFoldDB" id="A0AAV8UEC1"/>
<dbReference type="InterPro" id="IPR029062">
    <property type="entry name" value="Class_I_gatase-like"/>
</dbReference>
<dbReference type="PROSITE" id="PS51273">
    <property type="entry name" value="GATASE_TYPE_1"/>
    <property type="match status" value="1"/>
</dbReference>
<dbReference type="EMBL" id="JAMWBK010000013">
    <property type="protein sequence ID" value="KAJ8900813.1"/>
    <property type="molecule type" value="Genomic_DNA"/>
</dbReference>
<dbReference type="PANTHER" id="PTHR42695">
    <property type="entry name" value="GLUTAMINE AMIDOTRANSFERASE YLR126C-RELATED"/>
    <property type="match status" value="1"/>
</dbReference>
<gene>
    <name evidence="2" type="ORF">NDN08_000112</name>
</gene>
<dbReference type="Gene3D" id="3.40.50.880">
    <property type="match status" value="1"/>
</dbReference>
<name>A0AAV8UEC1_9RHOD</name>
<feature type="domain" description="Glutamine amidotransferase" evidence="1">
    <location>
        <begin position="53"/>
        <end position="201"/>
    </location>
</feature>
<dbReference type="Proteomes" id="UP001157974">
    <property type="component" value="Unassembled WGS sequence"/>
</dbReference>
<protein>
    <recommendedName>
        <fullName evidence="1">Glutamine amidotransferase domain-containing protein</fullName>
    </recommendedName>
</protein>
<dbReference type="GO" id="GO:0005829">
    <property type="term" value="C:cytosol"/>
    <property type="evidence" value="ECO:0007669"/>
    <property type="project" value="TreeGrafter"/>
</dbReference>
<proteinExistence type="predicted"/>
<evidence type="ECO:0000313" key="3">
    <source>
        <dbReference type="Proteomes" id="UP001157974"/>
    </source>
</evidence>